<proteinExistence type="predicted"/>
<evidence type="ECO:0000313" key="2">
    <source>
        <dbReference type="Proteomes" id="UP000233769"/>
    </source>
</evidence>
<accession>A0A2N9ATJ9</accession>
<evidence type="ECO:0000313" key="1">
    <source>
        <dbReference type="EMBL" id="SOR30679.1"/>
    </source>
</evidence>
<protein>
    <submittedName>
        <fullName evidence="1">Uncharacterized protein</fullName>
    </submittedName>
</protein>
<dbReference type="Proteomes" id="UP000233769">
    <property type="component" value="Chromosome tk0001"/>
</dbReference>
<sequence>MRDCDIQPAQRPDRIFDLASSDEAASYNLRAQQSGAPGEIDFTGKTRKIIEKQLNIRSNFATPAAEQWHFCKLPRQPQLMFVTFGASQVFHRQRFTDEYVPHNLPISQD</sequence>
<name>A0A2N9ATJ9_METEX</name>
<gene>
    <name evidence="1" type="ORF">TK0001_4077</name>
</gene>
<reference evidence="2" key="1">
    <citation type="submission" date="2017-10" db="EMBL/GenBank/DDBJ databases">
        <authorList>
            <person name="Regsiter A."/>
            <person name="William W."/>
        </authorList>
    </citation>
    <scope>NUCLEOTIDE SEQUENCE [LARGE SCALE GENOMIC DNA]</scope>
</reference>
<dbReference type="EMBL" id="LT962688">
    <property type="protein sequence ID" value="SOR30679.1"/>
    <property type="molecule type" value="Genomic_DNA"/>
</dbReference>
<organism evidence="1 2">
    <name type="scientific">Methylorubrum extorquens</name>
    <name type="common">Methylobacterium dichloromethanicum</name>
    <name type="synonym">Methylobacterium extorquens</name>
    <dbReference type="NCBI Taxonomy" id="408"/>
    <lineage>
        <taxon>Bacteria</taxon>
        <taxon>Pseudomonadati</taxon>
        <taxon>Pseudomonadota</taxon>
        <taxon>Alphaproteobacteria</taxon>
        <taxon>Hyphomicrobiales</taxon>
        <taxon>Methylobacteriaceae</taxon>
        <taxon>Methylorubrum</taxon>
    </lineage>
</organism>
<dbReference type="AlphaFoldDB" id="A0A2N9ATJ9"/>